<evidence type="ECO:0000313" key="2">
    <source>
        <dbReference type="Proteomes" id="UP000076476"/>
    </source>
</evidence>
<dbReference type="Proteomes" id="UP000076476">
    <property type="component" value="Unassembled WGS sequence"/>
</dbReference>
<dbReference type="EMBL" id="LWBR01000022">
    <property type="protein sequence ID" value="KZN96480.1"/>
    <property type="molecule type" value="Genomic_DNA"/>
</dbReference>
<gene>
    <name evidence="1" type="ORF">AZI98_08590</name>
</gene>
<dbReference type="InterPro" id="IPR025017">
    <property type="entry name" value="DUF3954"/>
</dbReference>
<comment type="caution">
    <text evidence="1">The sequence shown here is derived from an EMBL/GenBank/DDBJ whole genome shotgun (WGS) entry which is preliminary data.</text>
</comment>
<sequence length="59" mass="6678">MNINIEKMTAEISLMDNKKMYVVKDGKLIAHELPDYGETVVVTLGGKVDRLETTVKRKI</sequence>
<organism evidence="1 2">
    <name type="scientific">Aeribacillus pallidus</name>
    <dbReference type="NCBI Taxonomy" id="33936"/>
    <lineage>
        <taxon>Bacteria</taxon>
        <taxon>Bacillati</taxon>
        <taxon>Bacillota</taxon>
        <taxon>Bacilli</taxon>
        <taxon>Bacillales</taxon>
        <taxon>Bacillaceae</taxon>
        <taxon>Aeribacillus</taxon>
    </lineage>
</organism>
<proteinExistence type="predicted"/>
<evidence type="ECO:0000313" key="1">
    <source>
        <dbReference type="EMBL" id="KZN96480.1"/>
    </source>
</evidence>
<keyword evidence="2" id="KW-1185">Reference proteome</keyword>
<dbReference type="AlphaFoldDB" id="A0A165XWN2"/>
<dbReference type="OrthoDB" id="2932968at2"/>
<accession>A0A165XWN2</accession>
<protein>
    <recommendedName>
        <fullName evidence="3">DUF3954 domain-containing protein</fullName>
    </recommendedName>
</protein>
<reference evidence="1 2" key="1">
    <citation type="submission" date="2016-04" db="EMBL/GenBank/DDBJ databases">
        <title>Draft genome sequence of Aeribacillus pallidus 8m3 from petroleum reservoir.</title>
        <authorList>
            <person name="Poltaraus A.B."/>
            <person name="Nazina T.N."/>
            <person name="Tourova T.P."/>
            <person name="Malakho S.M."/>
            <person name="Korshunova A.V."/>
            <person name="Sokolova D.S."/>
        </authorList>
    </citation>
    <scope>NUCLEOTIDE SEQUENCE [LARGE SCALE GENOMIC DNA]</scope>
    <source>
        <strain evidence="1 2">8m3</strain>
    </source>
</reference>
<name>A0A165XWN2_9BACI</name>
<dbReference type="Pfam" id="PF13128">
    <property type="entry name" value="DUF3954"/>
    <property type="match status" value="1"/>
</dbReference>
<dbReference type="STRING" id="33936.AZI98_08590"/>
<dbReference type="RefSeq" id="WP_063387872.1">
    <property type="nucleotide sequence ID" value="NZ_LWBR01000022.1"/>
</dbReference>
<evidence type="ECO:0008006" key="3">
    <source>
        <dbReference type="Google" id="ProtNLM"/>
    </source>
</evidence>